<keyword evidence="4" id="KW-1185">Reference proteome</keyword>
<dbReference type="InParanoid" id="C8XKP6"/>
<dbReference type="KEGG" id="nml:Namu_4416"/>
<dbReference type="EMBL" id="CP001737">
    <property type="protein sequence ID" value="ACV80703.1"/>
    <property type="molecule type" value="Genomic_DNA"/>
</dbReference>
<organism evidence="3 4">
    <name type="scientific">Nakamurella multipartita (strain ATCC 700099 / DSM 44233 / CIP 104796 / JCM 9543 / NBRC 105858 / Y-104)</name>
    <name type="common">Microsphaera multipartita</name>
    <dbReference type="NCBI Taxonomy" id="479431"/>
    <lineage>
        <taxon>Bacteria</taxon>
        <taxon>Bacillati</taxon>
        <taxon>Actinomycetota</taxon>
        <taxon>Actinomycetes</taxon>
        <taxon>Nakamurellales</taxon>
        <taxon>Nakamurellaceae</taxon>
        <taxon>Nakamurella</taxon>
    </lineage>
</organism>
<evidence type="ECO:0000256" key="2">
    <source>
        <dbReference type="SAM" id="Phobius"/>
    </source>
</evidence>
<protein>
    <submittedName>
        <fullName evidence="3">Uncharacterized protein</fullName>
    </submittedName>
</protein>
<name>C8XKP6_NAKMY</name>
<dbReference type="AlphaFoldDB" id="C8XKP6"/>
<keyword evidence="2" id="KW-0812">Transmembrane</keyword>
<evidence type="ECO:0000256" key="1">
    <source>
        <dbReference type="SAM" id="MobiDB-lite"/>
    </source>
</evidence>
<dbReference type="RefSeq" id="WP_015749525.1">
    <property type="nucleotide sequence ID" value="NC_013235.1"/>
</dbReference>
<evidence type="ECO:0000313" key="3">
    <source>
        <dbReference type="EMBL" id="ACV80703.1"/>
    </source>
</evidence>
<accession>C8XKP6</accession>
<reference evidence="4" key="1">
    <citation type="submission" date="2009-09" db="EMBL/GenBank/DDBJ databases">
        <title>The complete genome of Nakamurella multipartita DSM 44233.</title>
        <authorList>
            <consortium name="US DOE Joint Genome Institute (JGI-PGF)"/>
            <person name="Lucas S."/>
            <person name="Copeland A."/>
            <person name="Lapidus A."/>
            <person name="Glavina del Rio T."/>
            <person name="Dalin E."/>
            <person name="Tice H."/>
            <person name="Bruce D."/>
            <person name="Goodwin L."/>
            <person name="Pitluck S."/>
            <person name="Kyrpides N."/>
            <person name="Mavromatis K."/>
            <person name="Ivanova N."/>
            <person name="Ovchinnikova G."/>
            <person name="Sims D."/>
            <person name="Meincke L."/>
            <person name="Brettin T."/>
            <person name="Detter J.C."/>
            <person name="Han C."/>
            <person name="Larimer F."/>
            <person name="Land M."/>
            <person name="Hauser L."/>
            <person name="Markowitz V."/>
            <person name="Cheng J.-F."/>
            <person name="Hugenholtz P."/>
            <person name="Woyke T."/>
            <person name="Wu D."/>
            <person name="Klenk H.-P."/>
            <person name="Eisen J.A."/>
        </authorList>
    </citation>
    <scope>NUCLEOTIDE SEQUENCE [LARGE SCALE GENOMIC DNA]</scope>
    <source>
        <strain evidence="4">ATCC 700099 / DSM 44233 / CIP 104796 / JCM 9543 / NBRC 105858 / Y-104</strain>
    </source>
</reference>
<dbReference type="HOGENOM" id="CLU_166176_1_1_11"/>
<keyword evidence="2" id="KW-0472">Membrane</keyword>
<feature type="transmembrane region" description="Helical" evidence="2">
    <location>
        <begin position="31"/>
        <end position="50"/>
    </location>
</feature>
<dbReference type="Proteomes" id="UP000002218">
    <property type="component" value="Chromosome"/>
</dbReference>
<proteinExistence type="predicted"/>
<sequence length="123" mass="12634">MNRLVTTLMLAGPQPGDYDPSTGKGPEWGKAAPIGLLIILLLGVALYFLLRSFTRQLKKVPASFDPPAEPDVDPTTGSAFAGGADGADAGDDRPARVPAAPDESDSPPPSAPRGSTRPADPSV</sequence>
<feature type="region of interest" description="Disordered" evidence="1">
    <location>
        <begin position="61"/>
        <end position="123"/>
    </location>
</feature>
<keyword evidence="2" id="KW-1133">Transmembrane helix</keyword>
<dbReference type="STRING" id="479431.Namu_4416"/>
<reference evidence="3 4" key="2">
    <citation type="journal article" date="2010" name="Stand. Genomic Sci.">
        <title>Complete genome sequence of Nakamurella multipartita type strain (Y-104).</title>
        <authorList>
            <person name="Tice H."/>
            <person name="Mayilraj S."/>
            <person name="Sims D."/>
            <person name="Lapidus A."/>
            <person name="Nolan M."/>
            <person name="Lucas S."/>
            <person name="Glavina Del Rio T."/>
            <person name="Copeland A."/>
            <person name="Cheng J.F."/>
            <person name="Meincke L."/>
            <person name="Bruce D."/>
            <person name="Goodwin L."/>
            <person name="Pitluck S."/>
            <person name="Ivanova N."/>
            <person name="Mavromatis K."/>
            <person name="Ovchinnikova G."/>
            <person name="Pati A."/>
            <person name="Chen A."/>
            <person name="Palaniappan K."/>
            <person name="Land M."/>
            <person name="Hauser L."/>
            <person name="Chang Y.J."/>
            <person name="Jeffries C.D."/>
            <person name="Detter J.C."/>
            <person name="Brettin T."/>
            <person name="Rohde M."/>
            <person name="Goker M."/>
            <person name="Bristow J."/>
            <person name="Eisen J.A."/>
            <person name="Markowitz V."/>
            <person name="Hugenholtz P."/>
            <person name="Kyrpides N.C."/>
            <person name="Klenk H.P."/>
            <person name="Chen F."/>
        </authorList>
    </citation>
    <scope>NUCLEOTIDE SEQUENCE [LARGE SCALE GENOMIC DNA]</scope>
    <source>
        <strain evidence="4">ATCC 700099 / DSM 44233 / CIP 104796 / JCM 9543 / NBRC 105858 / Y-104</strain>
    </source>
</reference>
<gene>
    <name evidence="3" type="ordered locus">Namu_4416</name>
</gene>
<evidence type="ECO:0000313" key="4">
    <source>
        <dbReference type="Proteomes" id="UP000002218"/>
    </source>
</evidence>